<keyword evidence="4" id="KW-1185">Reference proteome</keyword>
<evidence type="ECO:0000313" key="5">
    <source>
        <dbReference type="Proteomes" id="UP000738402"/>
    </source>
</evidence>
<dbReference type="Proteomes" id="UP000738402">
    <property type="component" value="Unassembled WGS sequence"/>
</dbReference>
<proteinExistence type="predicted"/>
<protein>
    <submittedName>
        <fullName evidence="2">Uncharacterized protein</fullName>
    </submittedName>
</protein>
<name>A0AAN6D4K2_9ASCO</name>
<gene>
    <name evidence="2" type="ORF">KL933_003766</name>
    <name evidence="3" type="ORF">KL946_003921</name>
</gene>
<feature type="coiled-coil region" evidence="1">
    <location>
        <begin position="265"/>
        <end position="292"/>
    </location>
</feature>
<evidence type="ECO:0000313" key="4">
    <source>
        <dbReference type="Proteomes" id="UP000697297"/>
    </source>
</evidence>
<evidence type="ECO:0000313" key="3">
    <source>
        <dbReference type="EMBL" id="KAG7763105.1"/>
    </source>
</evidence>
<dbReference type="AlphaFoldDB" id="A0AAN6D4K2"/>
<dbReference type="EMBL" id="JAHLUH010000010">
    <property type="protein sequence ID" value="KAG7726324.1"/>
    <property type="molecule type" value="Genomic_DNA"/>
</dbReference>
<evidence type="ECO:0000313" key="2">
    <source>
        <dbReference type="EMBL" id="KAG7726324.1"/>
    </source>
</evidence>
<sequence length="320" mass="37032">MSVLDFYSEDIVAGEEPEILETSNPICFDESSYSSEIIHPCVSSGTTAYTPDQENLSELERRLQFTQSERYDGSRPIIPDECTLIVDEFLYKLRERVTSSKFESDLEDWTLIIETLKEKSRSLRNAYETKHNRLPEDEPELNLNVDSETTSRIFLLLEKVQMLEKLTGIVSRPIENGSIQLQLNVLNQKIEALMSYMSQQSKNVSSKVTTDSLFSIERDSSLLQKIEYLYERYASLRISNLERVNAQLKSIGLVANSIAPSCDFLNNLGNELNTMQRQITNWESKLSDLEEYMAESRKINWENQSQVDIWIKKLEKELHK</sequence>
<reference evidence="2 4" key="1">
    <citation type="journal article" date="2021" name="G3 (Bethesda)">
        <title>Genomic diversity, chromosomal rearrangements, and interspecies hybridization in the ogataea polymorpha species complex.</title>
        <authorList>
            <person name="Hanson S.J."/>
            <person name="Cinneide E.O."/>
            <person name="Salzberg L.I."/>
            <person name="Wolfe K.H."/>
            <person name="McGowan J."/>
            <person name="Fitzpatrick D.A."/>
            <person name="Matlin K."/>
        </authorList>
    </citation>
    <scope>NUCLEOTIDE SEQUENCE</scope>
    <source>
        <strain evidence="3">81-436-3</strain>
        <strain evidence="2">83-405-1</strain>
    </source>
</reference>
<accession>A0AAN6D4K2</accession>
<comment type="caution">
    <text evidence="2">The sequence shown here is derived from an EMBL/GenBank/DDBJ whole genome shotgun (WGS) entry which is preliminary data.</text>
</comment>
<organism evidence="2 5">
    <name type="scientific">Ogataea haglerorum</name>
    <dbReference type="NCBI Taxonomy" id="1937702"/>
    <lineage>
        <taxon>Eukaryota</taxon>
        <taxon>Fungi</taxon>
        <taxon>Dikarya</taxon>
        <taxon>Ascomycota</taxon>
        <taxon>Saccharomycotina</taxon>
        <taxon>Pichiomycetes</taxon>
        <taxon>Pichiales</taxon>
        <taxon>Pichiaceae</taxon>
        <taxon>Ogataea</taxon>
    </lineage>
</organism>
<dbReference type="Proteomes" id="UP000697297">
    <property type="component" value="Unassembled WGS sequence"/>
</dbReference>
<evidence type="ECO:0000256" key="1">
    <source>
        <dbReference type="SAM" id="Coils"/>
    </source>
</evidence>
<dbReference type="EMBL" id="JAHLUN010000011">
    <property type="protein sequence ID" value="KAG7763105.1"/>
    <property type="molecule type" value="Genomic_DNA"/>
</dbReference>
<keyword evidence="1" id="KW-0175">Coiled coil</keyword>